<feature type="compositionally biased region" description="Basic residues" evidence="1">
    <location>
        <begin position="23"/>
        <end position="32"/>
    </location>
</feature>
<evidence type="ECO:0000313" key="2">
    <source>
        <dbReference type="EMBL" id="KAH1178962.1"/>
    </source>
</evidence>
<feature type="compositionally biased region" description="Low complexity" evidence="1">
    <location>
        <begin position="127"/>
        <end position="148"/>
    </location>
</feature>
<feature type="region of interest" description="Disordered" evidence="1">
    <location>
        <begin position="1"/>
        <end position="148"/>
    </location>
</feature>
<feature type="compositionally biased region" description="Low complexity" evidence="1">
    <location>
        <begin position="11"/>
        <end position="22"/>
    </location>
</feature>
<organism evidence="2 3">
    <name type="scientific">Mauremys mutica</name>
    <name type="common">yellowpond turtle</name>
    <dbReference type="NCBI Taxonomy" id="74926"/>
    <lineage>
        <taxon>Eukaryota</taxon>
        <taxon>Metazoa</taxon>
        <taxon>Chordata</taxon>
        <taxon>Craniata</taxon>
        <taxon>Vertebrata</taxon>
        <taxon>Euteleostomi</taxon>
        <taxon>Archelosauria</taxon>
        <taxon>Testudinata</taxon>
        <taxon>Testudines</taxon>
        <taxon>Cryptodira</taxon>
        <taxon>Durocryptodira</taxon>
        <taxon>Testudinoidea</taxon>
        <taxon>Geoemydidae</taxon>
        <taxon>Geoemydinae</taxon>
        <taxon>Mauremys</taxon>
    </lineage>
</organism>
<gene>
    <name evidence="2" type="ORF">KIL84_000293</name>
</gene>
<protein>
    <submittedName>
        <fullName evidence="2">Uncharacterized protein</fullName>
    </submittedName>
</protein>
<sequence>MESLSVPVRISLGLSPLPVGSLRPRRGGRRMRPACQRALTPAHTGGGDREDPPIPEWGSAPPRRRPAPCRTRPLWARGAAQQPPRQRASLRGGYVRSGAGGGSRLLSTDPPARTGTLPLPRAPSSEGAAAPLGRRPRPASARGGDPLP</sequence>
<reference evidence="2" key="1">
    <citation type="submission" date="2021-09" db="EMBL/GenBank/DDBJ databases">
        <title>The genome of Mauremys mutica provides insights into the evolution of semi-aquatic lifestyle.</title>
        <authorList>
            <person name="Gong S."/>
            <person name="Gao Y."/>
        </authorList>
    </citation>
    <scope>NUCLEOTIDE SEQUENCE</scope>
    <source>
        <strain evidence="2">MM-2020</strain>
        <tissue evidence="2">Muscle</tissue>
    </source>
</reference>
<dbReference type="Proteomes" id="UP000827986">
    <property type="component" value="Unassembled WGS sequence"/>
</dbReference>
<dbReference type="EMBL" id="JAHDVG010000473">
    <property type="protein sequence ID" value="KAH1178962.1"/>
    <property type="molecule type" value="Genomic_DNA"/>
</dbReference>
<accession>A0A9D4AWH4</accession>
<keyword evidence="3" id="KW-1185">Reference proteome</keyword>
<evidence type="ECO:0000256" key="1">
    <source>
        <dbReference type="SAM" id="MobiDB-lite"/>
    </source>
</evidence>
<dbReference type="AlphaFoldDB" id="A0A9D4AWH4"/>
<comment type="caution">
    <text evidence="2">The sequence shown here is derived from an EMBL/GenBank/DDBJ whole genome shotgun (WGS) entry which is preliminary data.</text>
</comment>
<name>A0A9D4AWH4_9SAUR</name>
<evidence type="ECO:0000313" key="3">
    <source>
        <dbReference type="Proteomes" id="UP000827986"/>
    </source>
</evidence>
<proteinExistence type="predicted"/>